<dbReference type="GeneID" id="95335639"/>
<keyword evidence="3" id="KW-1185">Reference proteome</keyword>
<protein>
    <recommendedName>
        <fullName evidence="4">Lipoprotein</fullName>
    </recommendedName>
</protein>
<evidence type="ECO:0000256" key="1">
    <source>
        <dbReference type="SAM" id="SignalP"/>
    </source>
</evidence>
<accession>Q1QTB3</accession>
<evidence type="ECO:0000313" key="2">
    <source>
        <dbReference type="EMBL" id="ABE60295.1"/>
    </source>
</evidence>
<proteinExistence type="predicted"/>
<dbReference type="PROSITE" id="PS51257">
    <property type="entry name" value="PROKAR_LIPOPROTEIN"/>
    <property type="match status" value="1"/>
</dbReference>
<feature type="signal peptide" evidence="1">
    <location>
        <begin position="1"/>
        <end position="18"/>
    </location>
</feature>
<dbReference type="EMBL" id="CP000285">
    <property type="protein sequence ID" value="ABE60295.1"/>
    <property type="molecule type" value="Genomic_DNA"/>
</dbReference>
<feature type="chain" id="PRO_5004196071" description="Lipoprotein" evidence="1">
    <location>
        <begin position="19"/>
        <end position="119"/>
    </location>
</feature>
<gene>
    <name evidence="2" type="ordered locus">Csal_2950</name>
</gene>
<dbReference type="STRING" id="290398.Csal_2950"/>
<name>Q1QTB3_CHRI1</name>
<dbReference type="AlphaFoldDB" id="Q1QTB3"/>
<dbReference type="OrthoDB" id="6184055at2"/>
<dbReference type="eggNOG" id="ENOG502ZF4F">
    <property type="taxonomic scope" value="Bacteria"/>
</dbReference>
<keyword evidence="1" id="KW-0732">Signal</keyword>
<dbReference type="RefSeq" id="WP_011508241.1">
    <property type="nucleotide sequence ID" value="NC_007963.1"/>
</dbReference>
<reference evidence="2 3" key="1">
    <citation type="journal article" date="2011" name="Stand. Genomic Sci.">
        <title>Complete genome sequence of the halophilic and highly halotolerant Chromohalobacter salexigens type strain (1H11(T)).</title>
        <authorList>
            <person name="Copeland A."/>
            <person name="O'Connor K."/>
            <person name="Lucas S."/>
            <person name="Lapidus A."/>
            <person name="Berry K.W."/>
            <person name="Detter J.C."/>
            <person name="Del Rio T.G."/>
            <person name="Hammon N."/>
            <person name="Dalin E."/>
            <person name="Tice H."/>
            <person name="Pitluck S."/>
            <person name="Bruce D."/>
            <person name="Goodwin L."/>
            <person name="Han C."/>
            <person name="Tapia R."/>
            <person name="Saunders E."/>
            <person name="Schmutz J."/>
            <person name="Brettin T."/>
            <person name="Larimer F."/>
            <person name="Land M."/>
            <person name="Hauser L."/>
            <person name="Vargas C."/>
            <person name="Nieto J.J."/>
            <person name="Kyrpides N.C."/>
            <person name="Ivanova N."/>
            <person name="Goker M."/>
            <person name="Klenk H.P."/>
            <person name="Csonka L.N."/>
            <person name="Woyke T."/>
        </authorList>
    </citation>
    <scope>NUCLEOTIDE SEQUENCE [LARGE SCALE GENOMIC DNA]</scope>
    <source>
        <strain evidence="3">ATCC BAA-138 / DSM 3043 / CIP 106854 / NCIMB 13768 / 1H11</strain>
    </source>
</reference>
<dbReference type="KEGG" id="csa:Csal_2950"/>
<evidence type="ECO:0008006" key="4">
    <source>
        <dbReference type="Google" id="ProtNLM"/>
    </source>
</evidence>
<dbReference type="Proteomes" id="UP000000239">
    <property type="component" value="Chromosome"/>
</dbReference>
<dbReference type="HOGENOM" id="CLU_2058077_0_0_6"/>
<organism evidence="2 3">
    <name type="scientific">Chromohalobacter israelensis (strain ATCC BAA-138 / DSM 3043 / CIP 106854 / NCIMB 13768 / 1H11)</name>
    <name type="common">Chromohalobacter salexigens</name>
    <dbReference type="NCBI Taxonomy" id="290398"/>
    <lineage>
        <taxon>Bacteria</taxon>
        <taxon>Pseudomonadati</taxon>
        <taxon>Pseudomonadota</taxon>
        <taxon>Gammaproteobacteria</taxon>
        <taxon>Oceanospirillales</taxon>
        <taxon>Halomonadaceae</taxon>
        <taxon>Chromohalobacter</taxon>
    </lineage>
</organism>
<sequence>MMRLVATLIVMLGLVGCATSPQPPQPREIVVRAEPQAALEAGVAMLASRGFVIRRADAELGDVEAVLASRPPLTVRYRLDATPAGTRIALSGRRGGQPVAPYVFDTLLVDIQARLGESP</sequence>
<evidence type="ECO:0000313" key="3">
    <source>
        <dbReference type="Proteomes" id="UP000000239"/>
    </source>
</evidence>